<evidence type="ECO:0000313" key="3">
    <source>
        <dbReference type="Proteomes" id="UP000515158"/>
    </source>
</evidence>
<dbReference type="Pfam" id="PF00160">
    <property type="entry name" value="Pro_isomerase"/>
    <property type="match status" value="1"/>
</dbReference>
<organism evidence="4">
    <name type="scientific">Thrips palmi</name>
    <name type="common">Melon thrips</name>
    <dbReference type="NCBI Taxonomy" id="161013"/>
    <lineage>
        <taxon>Eukaryota</taxon>
        <taxon>Metazoa</taxon>
        <taxon>Ecdysozoa</taxon>
        <taxon>Arthropoda</taxon>
        <taxon>Hexapoda</taxon>
        <taxon>Insecta</taxon>
        <taxon>Pterygota</taxon>
        <taxon>Neoptera</taxon>
        <taxon>Paraneoptera</taxon>
        <taxon>Thysanoptera</taxon>
        <taxon>Terebrantia</taxon>
        <taxon>Thripoidea</taxon>
        <taxon>Thripidae</taxon>
        <taxon>Thrips</taxon>
    </lineage>
</organism>
<name>A0A6P9A6I3_THRPL</name>
<keyword evidence="3" id="KW-1185">Reference proteome</keyword>
<dbReference type="InParanoid" id="A0A6P9A6I3"/>
<evidence type="ECO:0000313" key="4">
    <source>
        <dbReference type="RefSeq" id="XP_034252854.1"/>
    </source>
</evidence>
<dbReference type="Proteomes" id="UP000515158">
    <property type="component" value="Unplaced"/>
</dbReference>
<reference evidence="4" key="1">
    <citation type="submission" date="2025-08" db="UniProtKB">
        <authorList>
            <consortium name="RefSeq"/>
        </authorList>
    </citation>
    <scope>IDENTIFICATION</scope>
    <source>
        <tissue evidence="4">Total insect</tissue>
    </source>
</reference>
<dbReference type="PANTHER" id="PTHR11071:SF561">
    <property type="entry name" value="PEPTIDYL-PROLYL CIS-TRANS ISOMERASE D-RELATED"/>
    <property type="match status" value="1"/>
</dbReference>
<feature type="compositionally biased region" description="Basic and acidic residues" evidence="1">
    <location>
        <begin position="275"/>
        <end position="295"/>
    </location>
</feature>
<feature type="domain" description="PPIase cyclophilin-type" evidence="2">
    <location>
        <begin position="243"/>
        <end position="418"/>
    </location>
</feature>
<evidence type="ECO:0000259" key="2">
    <source>
        <dbReference type="PROSITE" id="PS50072"/>
    </source>
</evidence>
<proteinExistence type="predicted"/>
<dbReference type="InterPro" id="IPR002130">
    <property type="entry name" value="Cyclophilin-type_PPIase_dom"/>
</dbReference>
<protein>
    <submittedName>
        <fullName evidence="4">Uncharacterized protein LOC117652224</fullName>
    </submittedName>
</protein>
<feature type="region of interest" description="Disordered" evidence="1">
    <location>
        <begin position="275"/>
        <end position="300"/>
    </location>
</feature>
<evidence type="ECO:0000256" key="1">
    <source>
        <dbReference type="SAM" id="MobiDB-lite"/>
    </source>
</evidence>
<dbReference type="GeneID" id="117652224"/>
<dbReference type="KEGG" id="tpal:117652224"/>
<accession>A0A6P9A6I3</accession>
<dbReference type="SUPFAM" id="SSF50891">
    <property type="entry name" value="Cyclophilin-like"/>
    <property type="match status" value="1"/>
</dbReference>
<dbReference type="PROSITE" id="PS50072">
    <property type="entry name" value="CSA_PPIASE_2"/>
    <property type="match status" value="1"/>
</dbReference>
<dbReference type="OrthoDB" id="193499at2759"/>
<dbReference type="GO" id="GO:0006457">
    <property type="term" value="P:protein folding"/>
    <property type="evidence" value="ECO:0007669"/>
    <property type="project" value="TreeGrafter"/>
</dbReference>
<dbReference type="AlphaFoldDB" id="A0A6P9A6I3"/>
<dbReference type="GO" id="GO:0005737">
    <property type="term" value="C:cytoplasm"/>
    <property type="evidence" value="ECO:0007669"/>
    <property type="project" value="TreeGrafter"/>
</dbReference>
<dbReference type="PANTHER" id="PTHR11071">
    <property type="entry name" value="PEPTIDYL-PROLYL CIS-TRANS ISOMERASE"/>
    <property type="match status" value="1"/>
</dbReference>
<dbReference type="Gene3D" id="2.40.100.10">
    <property type="entry name" value="Cyclophilin-like"/>
    <property type="match status" value="1"/>
</dbReference>
<feature type="non-terminal residue" evidence="4">
    <location>
        <position position="426"/>
    </location>
</feature>
<gene>
    <name evidence="4" type="primary">LOC117652224</name>
</gene>
<dbReference type="PRINTS" id="PR00153">
    <property type="entry name" value="CSAPPISMRASE"/>
</dbReference>
<dbReference type="GO" id="GO:0016018">
    <property type="term" value="F:cyclosporin A binding"/>
    <property type="evidence" value="ECO:0007669"/>
    <property type="project" value="TreeGrafter"/>
</dbReference>
<sequence>MPERGRTTGSPWPATARNNTQSVRSYLLEPKYIRQLVVKGQGGSRGKFTRTEIGDLNKAAKVHYFPVQPANKLIDMKLDIKKRMEHSERVFHPEKKIDNNAPRLYPRIPRTERAAYRLDDMMLENKKLLERICTIWRTKGKVDTSAPNVEWKSNYRQRMWDMVRREADNVALLYFIQTATPQVPTRDECARDFNKAVEKMKFVCRFPLLFLKDTNRDMPLPMLNPPPVDPEAPRRKRVFMEFITSQERLLGRIEVELFEEQAPQTVANFLAHIRGEAPRPEEDAEDAAKDRKKDTPTTYSYKDTPLHRILPGYYCLGGDVVNRNGSAGSSIHGGEPFPDEKNDLTHCEPGLLCTIGAKADSNDSKFMLTMKALPTLDDKSTVFGRIVKGFEVLQAINALGAKASGKPVVQVYCCDCGDVVREDRKK</sequence>
<dbReference type="GO" id="GO:0003755">
    <property type="term" value="F:peptidyl-prolyl cis-trans isomerase activity"/>
    <property type="evidence" value="ECO:0007669"/>
    <property type="project" value="InterPro"/>
</dbReference>
<dbReference type="RefSeq" id="XP_034252854.1">
    <property type="nucleotide sequence ID" value="XM_034396963.1"/>
</dbReference>
<dbReference type="InterPro" id="IPR029000">
    <property type="entry name" value="Cyclophilin-like_dom_sf"/>
</dbReference>